<feature type="compositionally biased region" description="Low complexity" evidence="1">
    <location>
        <begin position="298"/>
        <end position="310"/>
    </location>
</feature>
<reference evidence="4" key="1">
    <citation type="submission" date="2017-09" db="EMBL/GenBank/DDBJ databases">
        <title>Depth-based differentiation of microbial function through sediment-hosted aquifers and enrichment of novel symbionts in the deep terrestrial subsurface.</title>
        <authorList>
            <person name="Probst A.J."/>
            <person name="Ladd B."/>
            <person name="Jarett J.K."/>
            <person name="Geller-Mcgrath D.E."/>
            <person name="Sieber C.M.K."/>
            <person name="Emerson J.B."/>
            <person name="Anantharaman K."/>
            <person name="Thomas B.C."/>
            <person name="Malmstrom R."/>
            <person name="Stieglmeier M."/>
            <person name="Klingl A."/>
            <person name="Woyke T."/>
            <person name="Ryan C.M."/>
            <person name="Banfield J.F."/>
        </authorList>
    </citation>
    <scope>NUCLEOTIDE SEQUENCE [LARGE SCALE GENOMIC DNA]</scope>
</reference>
<feature type="chain" id="PRO_5013836626" evidence="2">
    <location>
        <begin position="24"/>
        <end position="569"/>
    </location>
</feature>
<keyword evidence="2" id="KW-0732">Signal</keyword>
<evidence type="ECO:0000256" key="1">
    <source>
        <dbReference type="SAM" id="MobiDB-lite"/>
    </source>
</evidence>
<evidence type="ECO:0000313" key="3">
    <source>
        <dbReference type="EMBL" id="PIR92983.1"/>
    </source>
</evidence>
<feature type="signal peptide" evidence="2">
    <location>
        <begin position="1"/>
        <end position="23"/>
    </location>
</feature>
<name>A0A2H0V1K8_9BACT</name>
<dbReference type="AlphaFoldDB" id="A0A2H0V1K8"/>
<dbReference type="EMBL" id="PFAR01000039">
    <property type="protein sequence ID" value="PIR92983.1"/>
    <property type="molecule type" value="Genomic_DNA"/>
</dbReference>
<evidence type="ECO:0000256" key="2">
    <source>
        <dbReference type="SAM" id="SignalP"/>
    </source>
</evidence>
<accession>A0A2H0V1K8</accession>
<evidence type="ECO:0000313" key="4">
    <source>
        <dbReference type="Proteomes" id="UP000228626"/>
    </source>
</evidence>
<gene>
    <name evidence="3" type="ORF">COT99_03295</name>
</gene>
<protein>
    <submittedName>
        <fullName evidence="3">Uncharacterized protein</fullName>
    </submittedName>
</protein>
<dbReference type="Proteomes" id="UP000228626">
    <property type="component" value="Unassembled WGS sequence"/>
</dbReference>
<feature type="region of interest" description="Disordered" evidence="1">
    <location>
        <begin position="286"/>
        <end position="310"/>
    </location>
</feature>
<proteinExistence type="predicted"/>
<organism evidence="3 4">
    <name type="scientific">Candidatus Falkowbacteria bacterium CG10_big_fil_rev_8_21_14_0_10_43_10</name>
    <dbReference type="NCBI Taxonomy" id="1974567"/>
    <lineage>
        <taxon>Bacteria</taxon>
        <taxon>Candidatus Falkowiibacteriota</taxon>
    </lineage>
</organism>
<comment type="caution">
    <text evidence="3">The sequence shown here is derived from an EMBL/GenBank/DDBJ whole genome shotgun (WGS) entry which is preliminary data.</text>
</comment>
<sequence>MKKVLAVVVFFALLSGAFEKTWAAVTKLDLTADTKTGQGTVSISLNQPAYDFKVQVWAGNENYGIIPTKPLGSLAIDKTPAGKLDFQFDFSLQSNWGQAIPYYTLKIHYTAISEYDDYTDGQYLEWDIRNGYWLNRYYGFINYVPGSDPTPSPALSGSPQWHVSVMDNTTTALNIGGQTDYDDLPDLDIRWQLEKGSPANIKNIVVYVSINGGTYQALGQTFVGSASHLVWRNVPDNIALYLDFRGGPQFGKSYQFLVYFYTDTGASYGPFYNSGSVKILANRSLSPTPTVTPPPPQQSTKTPVQTSTPTVTPMPIAGLPPTDLKAEQNTWDPNNVVFSCTALFNEVQFSLYERTEGQLPEQTMKIGEQTVKKIDGVCFLTLPCVNNPNAQLSLGKIYHLEARQKNNAQFSQAAVKDFILSISRAEYSQTGDGITVRWQTYAPKVRISVWHILYDTNGRSIGGEFVRDIVTENAQKYPTECLIPENYSGKDGKKLFSGGDYAIAFTGYMKSSPIRNIADEPLESATVYALTLVTYGKKDVTTASFTTKENWGTIELSTKSTLCHPVYPY</sequence>